<name>A0A2X2ISY3_SPHMU</name>
<evidence type="ECO:0000256" key="5">
    <source>
        <dbReference type="ARBA" id="ARBA00023237"/>
    </source>
</evidence>
<dbReference type="EMBL" id="UAUU01000008">
    <property type="protein sequence ID" value="SPZ85357.1"/>
    <property type="molecule type" value="Genomic_DNA"/>
</dbReference>
<dbReference type="GO" id="GO:0009279">
    <property type="term" value="C:cell outer membrane"/>
    <property type="evidence" value="ECO:0007669"/>
    <property type="project" value="UniProtKB-SubCell"/>
</dbReference>
<evidence type="ECO:0000256" key="4">
    <source>
        <dbReference type="ARBA" id="ARBA00023136"/>
    </source>
</evidence>
<dbReference type="InterPro" id="IPR012944">
    <property type="entry name" value="SusD_RagB_dom"/>
</dbReference>
<dbReference type="Pfam" id="PF07980">
    <property type="entry name" value="SusD_RagB"/>
    <property type="match status" value="1"/>
</dbReference>
<evidence type="ECO:0000259" key="7">
    <source>
        <dbReference type="Pfam" id="PF14322"/>
    </source>
</evidence>
<proteinExistence type="inferred from homology"/>
<dbReference type="Pfam" id="PF14322">
    <property type="entry name" value="SusD-like_3"/>
    <property type="match status" value="1"/>
</dbReference>
<evidence type="ECO:0000313" key="9">
    <source>
        <dbReference type="Proteomes" id="UP000251241"/>
    </source>
</evidence>
<dbReference type="Gene3D" id="1.25.40.390">
    <property type="match status" value="1"/>
</dbReference>
<keyword evidence="5" id="KW-0998">Cell outer membrane</keyword>
<dbReference type="RefSeq" id="WP_112374474.1">
    <property type="nucleotide sequence ID" value="NZ_CP069793.1"/>
</dbReference>
<dbReference type="SUPFAM" id="SSF48452">
    <property type="entry name" value="TPR-like"/>
    <property type="match status" value="1"/>
</dbReference>
<dbReference type="GeneID" id="97181276"/>
<organism evidence="8 9">
    <name type="scientific">Sphingobacterium multivorum</name>
    <dbReference type="NCBI Taxonomy" id="28454"/>
    <lineage>
        <taxon>Bacteria</taxon>
        <taxon>Pseudomonadati</taxon>
        <taxon>Bacteroidota</taxon>
        <taxon>Sphingobacteriia</taxon>
        <taxon>Sphingobacteriales</taxon>
        <taxon>Sphingobacteriaceae</taxon>
        <taxon>Sphingobacterium</taxon>
    </lineage>
</organism>
<evidence type="ECO:0000256" key="2">
    <source>
        <dbReference type="ARBA" id="ARBA00006275"/>
    </source>
</evidence>
<evidence type="ECO:0000256" key="3">
    <source>
        <dbReference type="ARBA" id="ARBA00022729"/>
    </source>
</evidence>
<dbReference type="AlphaFoldDB" id="A0A2X2ISY3"/>
<dbReference type="CDD" id="cd08977">
    <property type="entry name" value="SusD"/>
    <property type="match status" value="1"/>
</dbReference>
<dbReference type="InterPro" id="IPR033985">
    <property type="entry name" value="SusD-like_N"/>
</dbReference>
<protein>
    <submittedName>
        <fullName evidence="8">SusD family</fullName>
    </submittedName>
</protein>
<accession>A0A2X2ISY3</accession>
<comment type="subcellular location">
    <subcellularLocation>
        <location evidence="1">Cell outer membrane</location>
    </subcellularLocation>
</comment>
<keyword evidence="4" id="KW-0472">Membrane</keyword>
<keyword evidence="3" id="KW-0732">Signal</keyword>
<evidence type="ECO:0000259" key="6">
    <source>
        <dbReference type="Pfam" id="PF07980"/>
    </source>
</evidence>
<comment type="similarity">
    <text evidence="2">Belongs to the SusD family.</text>
</comment>
<dbReference type="InterPro" id="IPR011990">
    <property type="entry name" value="TPR-like_helical_dom_sf"/>
</dbReference>
<gene>
    <name evidence="8" type="ORF">NCTC11343_01918</name>
</gene>
<feature type="domain" description="SusD-like N-terminal" evidence="7">
    <location>
        <begin position="97"/>
        <end position="237"/>
    </location>
</feature>
<evidence type="ECO:0000256" key="1">
    <source>
        <dbReference type="ARBA" id="ARBA00004442"/>
    </source>
</evidence>
<feature type="domain" description="RagB/SusD" evidence="6">
    <location>
        <begin position="276"/>
        <end position="551"/>
    </location>
</feature>
<evidence type="ECO:0000313" key="8">
    <source>
        <dbReference type="EMBL" id="SPZ85357.1"/>
    </source>
</evidence>
<dbReference type="Proteomes" id="UP000251241">
    <property type="component" value="Unassembled WGS sequence"/>
</dbReference>
<reference evidence="8 9" key="1">
    <citation type="submission" date="2018-06" db="EMBL/GenBank/DDBJ databases">
        <authorList>
            <consortium name="Pathogen Informatics"/>
            <person name="Doyle S."/>
        </authorList>
    </citation>
    <scope>NUCLEOTIDE SEQUENCE [LARGE SCALE GENOMIC DNA]</scope>
    <source>
        <strain evidence="8 9">NCTC11343</strain>
    </source>
</reference>
<dbReference type="PROSITE" id="PS51257">
    <property type="entry name" value="PROKAR_LIPOPROTEIN"/>
    <property type="match status" value="1"/>
</dbReference>
<sequence length="551" mass="61940">MIHSTHRHIKLALCILLASSLSISCKKQLETNPLDKFANETFWTSETNAQSALTGLYKAEIQMNSLAEFSPTDWWSYNGLLYLEFASDNAYDRRGDNSVFNKLSDGTLTSNNGNLDNYWQYTYKKIARANYFLENIDKTPISAELLARFKAEARFIRACQYFYLSQYWGDAPLVTKTLTPNEANQVSKAKKQELVTFVERELQEAANDLPSYGKLTAAERGRASKQAALAFLGRIQLAEKAYADAIKSYEQIINANENSIDPNYSGLFNGTNETSKEIIFATQYLVDLAGNGMFQHNFPAVAGGWHLHCPLGSLVESYGFTDGTAFSYDDARYNAQDISKNRDPRLAFTVITNGDRFKNLKYTSHPDSTLSIDQLTTTKQATRTGYGLRKFNDEGFSGNLQNSGADVPIIRYAEVLLSYLEAKLENGDPITSDLLDKTINAVRKRSSVNMPAITVQSSSALRSTLRNERRVELALEGLRYWDLLRWGIAKDVLKGDFYGAPFPGAKNLRIKAGGNKDPYSRWYVTSKAFRAGQDEHWPIPQNEININPNLK</sequence>